<dbReference type="InterPro" id="IPR002213">
    <property type="entry name" value="UDP_glucos_trans"/>
</dbReference>
<comment type="catalytic activity">
    <reaction evidence="5">
        <text>glucuronate acceptor + UDP-alpha-D-glucuronate = acceptor beta-D-glucuronoside + UDP + H(+)</text>
        <dbReference type="Rhea" id="RHEA:21032"/>
        <dbReference type="ChEBI" id="CHEBI:15378"/>
        <dbReference type="ChEBI" id="CHEBI:58052"/>
        <dbReference type="ChEBI" id="CHEBI:58223"/>
        <dbReference type="ChEBI" id="CHEBI:132367"/>
        <dbReference type="ChEBI" id="CHEBI:132368"/>
        <dbReference type="EC" id="2.4.1.17"/>
    </reaction>
</comment>
<keyword evidence="6" id="KW-1185">Reference proteome</keyword>
<accession>A0A6J2JZH4</accession>
<dbReference type="EC" id="2.4.1.17" evidence="5"/>
<comment type="subcellular location">
    <subcellularLocation>
        <location evidence="5">Membrane</location>
        <topology evidence="5">Single-pass membrane protein</topology>
    </subcellularLocation>
</comment>
<dbReference type="CTD" id="100862810"/>
<name>A0A6J2JZH4_BOMMA</name>
<dbReference type="PANTHER" id="PTHR48043:SF145">
    <property type="entry name" value="FI06409P-RELATED"/>
    <property type="match status" value="1"/>
</dbReference>
<keyword evidence="5" id="KW-1133">Transmembrane helix</keyword>
<dbReference type="Gene3D" id="3.40.50.2000">
    <property type="entry name" value="Glycogen Phosphorylase B"/>
    <property type="match status" value="2"/>
</dbReference>
<dbReference type="AlphaFoldDB" id="A0A6J2JZH4"/>
<evidence type="ECO:0000313" key="7">
    <source>
        <dbReference type="RefSeq" id="XP_028035351.1"/>
    </source>
</evidence>
<dbReference type="InterPro" id="IPR035595">
    <property type="entry name" value="UDP_glycos_trans_CS"/>
</dbReference>
<dbReference type="GO" id="GO:0015020">
    <property type="term" value="F:glucuronosyltransferase activity"/>
    <property type="evidence" value="ECO:0007669"/>
    <property type="project" value="UniProtKB-EC"/>
</dbReference>
<evidence type="ECO:0000256" key="4">
    <source>
        <dbReference type="RuleBase" id="RU003718"/>
    </source>
</evidence>
<gene>
    <name evidence="7" type="primary">LOC114246837</name>
</gene>
<keyword evidence="5" id="KW-0812">Transmembrane</keyword>
<evidence type="ECO:0000256" key="2">
    <source>
        <dbReference type="ARBA" id="ARBA00022676"/>
    </source>
</evidence>
<dbReference type="RefSeq" id="XP_028035351.1">
    <property type="nucleotide sequence ID" value="XM_028179550.1"/>
</dbReference>
<evidence type="ECO:0000256" key="1">
    <source>
        <dbReference type="ARBA" id="ARBA00009995"/>
    </source>
</evidence>
<dbReference type="Proteomes" id="UP000504629">
    <property type="component" value="Unplaced"/>
</dbReference>
<dbReference type="FunFam" id="3.40.50.2000:FF:000050">
    <property type="entry name" value="UDP-glucuronosyltransferase"/>
    <property type="match status" value="1"/>
</dbReference>
<evidence type="ECO:0000256" key="5">
    <source>
        <dbReference type="RuleBase" id="RU362059"/>
    </source>
</evidence>
<dbReference type="InterPro" id="IPR050271">
    <property type="entry name" value="UDP-glycosyltransferase"/>
</dbReference>
<dbReference type="PANTHER" id="PTHR48043">
    <property type="entry name" value="EG:EG0003.4 PROTEIN-RELATED"/>
    <property type="match status" value="1"/>
</dbReference>
<feature type="transmembrane region" description="Helical" evidence="5">
    <location>
        <begin position="481"/>
        <end position="506"/>
    </location>
</feature>
<evidence type="ECO:0000256" key="3">
    <source>
        <dbReference type="ARBA" id="ARBA00022679"/>
    </source>
</evidence>
<dbReference type="GO" id="GO:0016020">
    <property type="term" value="C:membrane"/>
    <property type="evidence" value="ECO:0007669"/>
    <property type="project" value="UniProtKB-SubCell"/>
</dbReference>
<keyword evidence="5" id="KW-0472">Membrane</keyword>
<dbReference type="GeneID" id="114246837"/>
<feature type="signal peptide" evidence="5">
    <location>
        <begin position="1"/>
        <end position="17"/>
    </location>
</feature>
<sequence>MKSIALYFLLSIFGVESARILGVFPMPSISHQVVFRALSMELARRGHELVIITTDPALPKNRPKDNITEIDISRSYQLLRKFDEYAEKTQPIQKRGVISGVEIMISEHAAGAMFMLMAEVFNSEEVNQLLQDKNQKFDLIISEAIMSFHLIIGKIFNAPVILFSSLYGLPETFETVGAVTRHPILYPHLFRNKFTDLTLFEKIREVYYEARLTLLYWGLQNAENNYLKSRFGENAPTVQQLRENVCMVFLNSFPLFDNNRPVPPNVVYLGALHLQPVKELPEDLKTYLDNSKRGVVYASLGTNVRASAMSKEFLETFIKAFEALPYDILWKFDGDDIKAFPKNVRVQKWFPQRDLLVHPNIVAFVTQGGLQSTDEAIDAGVPLVGIPLIADQWYNVNKYKELGIGISLDSFTVNAEELAQAVKTVATDKSFKKNIAKIKTLMHDQPLKPLERAVWWTEHVLRNGGSKHLRSPAANMNYSEYFMLDVVLALLVLFFTVISILALIAYKLFGILKKMTFSGKLKSS</sequence>
<dbReference type="OrthoDB" id="5835829at2759"/>
<keyword evidence="2 4" id="KW-0328">Glycosyltransferase</keyword>
<keyword evidence="5" id="KW-0732">Signal</keyword>
<dbReference type="CDD" id="cd03784">
    <property type="entry name" value="GT1_Gtf-like"/>
    <property type="match status" value="1"/>
</dbReference>
<organism evidence="6 7">
    <name type="scientific">Bombyx mandarina</name>
    <name type="common">Wild silk moth</name>
    <name type="synonym">Wild silkworm</name>
    <dbReference type="NCBI Taxonomy" id="7092"/>
    <lineage>
        <taxon>Eukaryota</taxon>
        <taxon>Metazoa</taxon>
        <taxon>Ecdysozoa</taxon>
        <taxon>Arthropoda</taxon>
        <taxon>Hexapoda</taxon>
        <taxon>Insecta</taxon>
        <taxon>Pterygota</taxon>
        <taxon>Neoptera</taxon>
        <taxon>Endopterygota</taxon>
        <taxon>Lepidoptera</taxon>
        <taxon>Glossata</taxon>
        <taxon>Ditrysia</taxon>
        <taxon>Bombycoidea</taxon>
        <taxon>Bombycidae</taxon>
        <taxon>Bombycinae</taxon>
        <taxon>Bombyx</taxon>
    </lineage>
</organism>
<reference evidence="7" key="1">
    <citation type="submission" date="2025-08" db="UniProtKB">
        <authorList>
            <consortium name="RefSeq"/>
        </authorList>
    </citation>
    <scope>IDENTIFICATION</scope>
    <source>
        <tissue evidence="7">Silk gland</tissue>
    </source>
</reference>
<comment type="similarity">
    <text evidence="1 4">Belongs to the UDP-glycosyltransferase family.</text>
</comment>
<dbReference type="PROSITE" id="PS00375">
    <property type="entry name" value="UDPGT"/>
    <property type="match status" value="1"/>
</dbReference>
<dbReference type="Pfam" id="PF00201">
    <property type="entry name" value="UDPGT"/>
    <property type="match status" value="1"/>
</dbReference>
<dbReference type="KEGG" id="bman:114246837"/>
<protein>
    <recommendedName>
        <fullName evidence="5">UDP-glucuronosyltransferase</fullName>
        <ecNumber evidence="5">2.4.1.17</ecNumber>
    </recommendedName>
</protein>
<dbReference type="SUPFAM" id="SSF53756">
    <property type="entry name" value="UDP-Glycosyltransferase/glycogen phosphorylase"/>
    <property type="match status" value="1"/>
</dbReference>
<keyword evidence="3 4" id="KW-0808">Transferase</keyword>
<evidence type="ECO:0000313" key="6">
    <source>
        <dbReference type="Proteomes" id="UP000504629"/>
    </source>
</evidence>
<proteinExistence type="inferred from homology"/>
<feature type="chain" id="PRO_5027133382" description="UDP-glucuronosyltransferase" evidence="5">
    <location>
        <begin position="18"/>
        <end position="524"/>
    </location>
</feature>